<dbReference type="GO" id="GO:0008168">
    <property type="term" value="F:methyltransferase activity"/>
    <property type="evidence" value="ECO:0007669"/>
    <property type="project" value="UniProtKB-KW"/>
</dbReference>
<dbReference type="InterPro" id="IPR013691">
    <property type="entry name" value="MeTrfase_14"/>
</dbReference>
<dbReference type="Pfam" id="PF08484">
    <property type="entry name" value="Methyltransf_14"/>
    <property type="match status" value="1"/>
</dbReference>
<accession>A0A249LGM9</accession>
<dbReference type="Gene3D" id="3.40.50.150">
    <property type="entry name" value="Vaccinia Virus protein VP39"/>
    <property type="match status" value="1"/>
</dbReference>
<evidence type="ECO:0000259" key="2">
    <source>
        <dbReference type="Pfam" id="PF08484"/>
    </source>
</evidence>
<dbReference type="EMBL" id="CP016782">
    <property type="protein sequence ID" value="ASY28271.1"/>
    <property type="molecule type" value="Genomic_DNA"/>
</dbReference>
<name>A0A249LGM9_9ACTN</name>
<keyword evidence="4" id="KW-1185">Reference proteome</keyword>
<dbReference type="Gene3D" id="3.40.50.720">
    <property type="entry name" value="NAD(P)-binding Rossmann-like Domain"/>
    <property type="match status" value="1"/>
</dbReference>
<feature type="domain" description="C-methyltransferase" evidence="2">
    <location>
        <begin position="249"/>
        <end position="385"/>
    </location>
</feature>
<keyword evidence="3" id="KW-0808">Transferase</keyword>
<dbReference type="Proteomes" id="UP000217221">
    <property type="component" value="Chromosome"/>
</dbReference>
<proteinExistence type="predicted"/>
<evidence type="ECO:0000313" key="3">
    <source>
        <dbReference type="EMBL" id="ASY28271.1"/>
    </source>
</evidence>
<dbReference type="AlphaFoldDB" id="A0A249LGM9"/>
<dbReference type="PANTHER" id="PTHR43861:SF5">
    <property type="entry name" value="BLL5978 PROTEIN"/>
    <property type="match status" value="1"/>
</dbReference>
<evidence type="ECO:0000313" key="4">
    <source>
        <dbReference type="Proteomes" id="UP000217221"/>
    </source>
</evidence>
<sequence>MTNRGQNFCRSCSSPLGDVVLSLGVQPLSNALPPQSFQGDDAKFPLDFRVCPICSLGQIGEYVSPSEIFSEYTYFSSTSSTWLKHAKTFAQAAFKKLQLNQNDLVVEIASNDGYLLQYFQELNCSVLGIEPASNVADFANNRGITTRAEFFGTECAKNLIAKGEIPKLVIGNNVLAHVPDINDFMNGLTLLAQQGAVISIEAPSMLTMLRDNLFDTIYHEHFSYLSATALSFLAKQHNLNLFDVETLDTHGGSYRYWLSSSSTFAKPAVEEFKSQEFEFGIGEELVHKEFASRSTSAIENFSDWVKDQKIPLVGYGAAAKATVLLNAAEVESRNFLSVIDNSLSKQGRYIPGCRIPITSPKEVLSDTQGNVVIFPWNISMEIAFSIRNDFPKFIGELWVALPELRRLQ</sequence>
<keyword evidence="3" id="KW-0489">Methyltransferase</keyword>
<dbReference type="SUPFAM" id="SSF53335">
    <property type="entry name" value="S-adenosyl-L-methionine-dependent methyltransferases"/>
    <property type="match status" value="1"/>
</dbReference>
<dbReference type="PANTHER" id="PTHR43861">
    <property type="entry name" value="TRANS-ACONITATE 2-METHYLTRANSFERASE-RELATED"/>
    <property type="match status" value="1"/>
</dbReference>
<reference evidence="3 4" key="1">
    <citation type="submission" date="2016-07" db="EMBL/GenBank/DDBJ databases">
        <title>High microdiversification within the ubiquitous acI lineage of Actinobacteria.</title>
        <authorList>
            <person name="Neuenschwander S.M."/>
            <person name="Salcher M."/>
            <person name="Ghai R."/>
            <person name="Pernthaler J."/>
        </authorList>
    </citation>
    <scope>NUCLEOTIDE SEQUENCE [LARGE SCALE GENOMIC DNA]</scope>
    <source>
        <strain evidence="3">MMS-VB-114</strain>
    </source>
</reference>
<dbReference type="Pfam" id="PF08421">
    <property type="entry name" value="Methyltransf_13"/>
    <property type="match status" value="1"/>
</dbReference>
<dbReference type="InterPro" id="IPR029063">
    <property type="entry name" value="SAM-dependent_MTases_sf"/>
</dbReference>
<gene>
    <name evidence="3" type="ORF">PHILAsVB114_06640</name>
</gene>
<dbReference type="GO" id="GO:0032259">
    <property type="term" value="P:methylation"/>
    <property type="evidence" value="ECO:0007669"/>
    <property type="project" value="UniProtKB-KW"/>
</dbReference>
<dbReference type="Pfam" id="PF13489">
    <property type="entry name" value="Methyltransf_23"/>
    <property type="match status" value="1"/>
</dbReference>
<dbReference type="KEGG" id="plim:PHILAsVB114_06640"/>
<organism evidence="3 4">
    <name type="scientific">Candidatus Planktophila limnetica</name>
    <dbReference type="NCBI Taxonomy" id="573600"/>
    <lineage>
        <taxon>Bacteria</taxon>
        <taxon>Bacillati</taxon>
        <taxon>Actinomycetota</taxon>
        <taxon>Actinomycetes</taxon>
        <taxon>Candidatus Nanopelagicales</taxon>
        <taxon>Candidatus Nanopelagicaceae</taxon>
        <taxon>Candidatus Planktophila</taxon>
    </lineage>
</organism>
<dbReference type="InterPro" id="IPR013630">
    <property type="entry name" value="Methyltransf_Zn-bd_dom_put"/>
</dbReference>
<protein>
    <submittedName>
        <fullName evidence="3">Methyltransferase</fullName>
    </submittedName>
</protein>
<dbReference type="InterPro" id="IPR038576">
    <property type="entry name" value="Methyltransf_Zn-bd_dom_put_sf"/>
</dbReference>
<evidence type="ECO:0000259" key="1">
    <source>
        <dbReference type="Pfam" id="PF08421"/>
    </source>
</evidence>
<dbReference type="RefSeq" id="WP_162287119.1">
    <property type="nucleotide sequence ID" value="NZ_CP016782.1"/>
</dbReference>
<feature type="domain" description="Methyltransferase putative zinc binding" evidence="1">
    <location>
        <begin position="9"/>
        <end position="69"/>
    </location>
</feature>
<dbReference type="Gene3D" id="6.20.50.110">
    <property type="entry name" value="Methyltransferase, zinc-binding domain"/>
    <property type="match status" value="1"/>
</dbReference>